<name>A0ABY1KLU4_9FLAO</name>
<dbReference type="PROSITE" id="PS51257">
    <property type="entry name" value="PROKAR_LIPOPROTEIN"/>
    <property type="match status" value="1"/>
</dbReference>
<accession>A0ABY1KLU4</accession>
<evidence type="ECO:0000259" key="2">
    <source>
        <dbReference type="Pfam" id="PF08522"/>
    </source>
</evidence>
<comment type="caution">
    <text evidence="3">The sequence shown here is derived from an EMBL/GenBank/DDBJ whole genome shotgun (WGS) entry which is preliminary data.</text>
</comment>
<feature type="signal peptide" evidence="1">
    <location>
        <begin position="1"/>
        <end position="19"/>
    </location>
</feature>
<dbReference type="RefSeq" id="WP_175609856.1">
    <property type="nucleotide sequence ID" value="NZ_FTOB01000002.1"/>
</dbReference>
<dbReference type="Proteomes" id="UP000185728">
    <property type="component" value="Unassembled WGS sequence"/>
</dbReference>
<keyword evidence="1" id="KW-0732">Signal</keyword>
<gene>
    <name evidence="3" type="ORF">SAMN05421766_102159</name>
</gene>
<dbReference type="Pfam" id="PF08522">
    <property type="entry name" value="BT_3987-like_N"/>
    <property type="match status" value="1"/>
</dbReference>
<feature type="domain" description="BT-3987-like N-terminal" evidence="2">
    <location>
        <begin position="28"/>
        <end position="149"/>
    </location>
</feature>
<evidence type="ECO:0000313" key="3">
    <source>
        <dbReference type="EMBL" id="SIS47681.1"/>
    </source>
</evidence>
<dbReference type="InterPro" id="IPR013728">
    <property type="entry name" value="BT_3987-like_N"/>
</dbReference>
<dbReference type="EMBL" id="FTOB01000002">
    <property type="protein sequence ID" value="SIS47681.1"/>
    <property type="molecule type" value="Genomic_DNA"/>
</dbReference>
<evidence type="ECO:0000313" key="4">
    <source>
        <dbReference type="Proteomes" id="UP000185728"/>
    </source>
</evidence>
<proteinExistence type="predicted"/>
<feature type="chain" id="PRO_5047035656" description="BT-3987-like N-terminal domain-containing protein" evidence="1">
    <location>
        <begin position="20"/>
        <end position="300"/>
    </location>
</feature>
<dbReference type="Gene3D" id="2.60.40.1740">
    <property type="entry name" value="hypothetical protein (bacova_03559)"/>
    <property type="match status" value="1"/>
</dbReference>
<organism evidence="3 4">
    <name type="scientific">Zobellia uliginosa</name>
    <dbReference type="NCBI Taxonomy" id="143224"/>
    <lineage>
        <taxon>Bacteria</taxon>
        <taxon>Pseudomonadati</taxon>
        <taxon>Bacteroidota</taxon>
        <taxon>Flavobacteriia</taxon>
        <taxon>Flavobacteriales</taxon>
        <taxon>Flavobacteriaceae</taxon>
        <taxon>Zobellia</taxon>
    </lineage>
</organism>
<evidence type="ECO:0000256" key="1">
    <source>
        <dbReference type="SAM" id="SignalP"/>
    </source>
</evidence>
<keyword evidence="4" id="KW-1185">Reference proteome</keyword>
<sequence>MKKITILPLLLAFLMTACYDEYQTDFESTAAYFANQYPVRTLILDPGSDTFEINVGATYGGKYSYDGASVTLNYTIADTLITNNTEYTDMGIKVMPPSWYTLSDPSTINIVDSNVGFVNVTIKRDSLVKYPAGAQNTYAIPFLLTGGTTDSILDSKKFSIVAVKFKNEFDGRYYVKGKDDELNQDGSVASSIAYNNPALVLNKFIFLTTKERDMLSVPRVGDNESGSDFMYDLKFRPSDGSAILSADPNSEITELVGSAQYDHDSQSFICKYNYRYNDAEHSVIDTLIYANTEIKMESWK</sequence>
<reference evidence="3 4" key="1">
    <citation type="submission" date="2017-01" db="EMBL/GenBank/DDBJ databases">
        <authorList>
            <person name="Varghese N."/>
            <person name="Submissions S."/>
        </authorList>
    </citation>
    <scope>NUCLEOTIDE SEQUENCE [LARGE SCALE GENOMIC DNA]</scope>
    <source>
        <strain evidence="3 4">DSM 2061</strain>
    </source>
</reference>
<protein>
    <recommendedName>
        <fullName evidence="2">BT-3987-like N-terminal domain-containing protein</fullName>
    </recommendedName>
</protein>